<accession>A0A1H2U7L1</accession>
<keyword evidence="1" id="KW-0812">Transmembrane</keyword>
<evidence type="ECO:0000256" key="1">
    <source>
        <dbReference type="SAM" id="Phobius"/>
    </source>
</evidence>
<protein>
    <submittedName>
        <fullName evidence="2">Uncharacterized protein</fullName>
    </submittedName>
</protein>
<sequence length="64" mass="7707">MNRVLHRILIANCFVLFFFISIAILMNTSDLFDTFFFYYSIASASYFIAVIIIYYFTERKKARR</sequence>
<reference evidence="2 3" key="1">
    <citation type="submission" date="2016-10" db="EMBL/GenBank/DDBJ databases">
        <authorList>
            <person name="de Groot N.N."/>
        </authorList>
    </citation>
    <scope>NUCLEOTIDE SEQUENCE [LARGE SCALE GENOMIC DNA]</scope>
    <source>
        <strain evidence="2 3">S3b</strain>
    </source>
</reference>
<name>A0A1H2U7L1_9FIRM</name>
<organism evidence="2 3">
    <name type="scientific">Kandleria vitulina</name>
    <dbReference type="NCBI Taxonomy" id="1630"/>
    <lineage>
        <taxon>Bacteria</taxon>
        <taxon>Bacillati</taxon>
        <taxon>Bacillota</taxon>
        <taxon>Erysipelotrichia</taxon>
        <taxon>Erysipelotrichales</taxon>
        <taxon>Coprobacillaceae</taxon>
        <taxon>Kandleria</taxon>
    </lineage>
</organism>
<gene>
    <name evidence="2" type="ORF">SAMN04487759_1196</name>
</gene>
<evidence type="ECO:0000313" key="2">
    <source>
        <dbReference type="EMBL" id="SDW52040.1"/>
    </source>
</evidence>
<proteinExistence type="predicted"/>
<dbReference type="EMBL" id="FNNF01000019">
    <property type="protein sequence ID" value="SDW52040.1"/>
    <property type="molecule type" value="Genomic_DNA"/>
</dbReference>
<evidence type="ECO:0000313" key="3">
    <source>
        <dbReference type="Proteomes" id="UP000182429"/>
    </source>
</evidence>
<dbReference type="RefSeq" id="WP_180365099.1">
    <property type="nucleotide sequence ID" value="NZ_FNNF01000019.1"/>
</dbReference>
<keyword evidence="1" id="KW-1133">Transmembrane helix</keyword>
<dbReference type="Proteomes" id="UP000182429">
    <property type="component" value="Unassembled WGS sequence"/>
</dbReference>
<feature type="transmembrane region" description="Helical" evidence="1">
    <location>
        <begin position="35"/>
        <end position="56"/>
    </location>
</feature>
<dbReference type="AlphaFoldDB" id="A0A1H2U7L1"/>
<feature type="transmembrane region" description="Helical" evidence="1">
    <location>
        <begin position="9"/>
        <end position="29"/>
    </location>
</feature>
<keyword evidence="1" id="KW-0472">Membrane</keyword>